<dbReference type="PROSITE" id="PS51383">
    <property type="entry name" value="YJEF_C_3"/>
    <property type="match status" value="1"/>
</dbReference>
<dbReference type="Pfam" id="PF01256">
    <property type="entry name" value="Carb_kinase"/>
    <property type="match status" value="1"/>
</dbReference>
<gene>
    <name evidence="2" type="ORF">NC799_08850</name>
</gene>
<dbReference type="Gene3D" id="3.40.1190.20">
    <property type="match status" value="1"/>
</dbReference>
<organism evidence="2 3">
    <name type="scientific">Aquibacillus salsiterrae</name>
    <dbReference type="NCBI Taxonomy" id="2950439"/>
    <lineage>
        <taxon>Bacteria</taxon>
        <taxon>Bacillati</taxon>
        <taxon>Bacillota</taxon>
        <taxon>Bacilli</taxon>
        <taxon>Bacillales</taxon>
        <taxon>Bacillaceae</taxon>
        <taxon>Aquibacillus</taxon>
    </lineage>
</organism>
<dbReference type="InterPro" id="IPR029056">
    <property type="entry name" value="Ribokinase-like"/>
</dbReference>
<dbReference type="InterPro" id="IPR017953">
    <property type="entry name" value="Carbohydrate_kinase_pred_CS"/>
</dbReference>
<dbReference type="Proteomes" id="UP001145069">
    <property type="component" value="Unassembled WGS sequence"/>
</dbReference>
<feature type="domain" description="YjeF C-terminal" evidence="1">
    <location>
        <begin position="1"/>
        <end position="74"/>
    </location>
</feature>
<sequence length="75" mass="7730">MTGNPGLAKGGSGDVLSGIILALMIQSGNLSEAIANGCYLHGKSADQLVELKHSDKDLLATDVIDGLASVFRTFL</sequence>
<dbReference type="PROSITE" id="PS01050">
    <property type="entry name" value="YJEF_C_2"/>
    <property type="match status" value="1"/>
</dbReference>
<accession>A0A9X3WHB5</accession>
<evidence type="ECO:0000259" key="1">
    <source>
        <dbReference type="PROSITE" id="PS51383"/>
    </source>
</evidence>
<proteinExistence type="predicted"/>
<reference evidence="2" key="1">
    <citation type="submission" date="2022-06" db="EMBL/GenBank/DDBJ databases">
        <title>Aquibacillus sp. a new bacterium isolated from soil saline samples.</title>
        <authorList>
            <person name="Galisteo C."/>
            <person name="De La Haba R."/>
            <person name="Sanchez-Porro C."/>
            <person name="Ventosa A."/>
        </authorList>
    </citation>
    <scope>NUCLEOTIDE SEQUENCE</scope>
    <source>
        <strain evidence="2">3ASR75-54</strain>
    </source>
</reference>
<dbReference type="RefSeq" id="WP_272446094.1">
    <property type="nucleotide sequence ID" value="NZ_JAMQKC010000006.1"/>
</dbReference>
<dbReference type="InterPro" id="IPR000631">
    <property type="entry name" value="CARKD"/>
</dbReference>
<evidence type="ECO:0000313" key="2">
    <source>
        <dbReference type="EMBL" id="MDC3417031.1"/>
    </source>
</evidence>
<evidence type="ECO:0000313" key="3">
    <source>
        <dbReference type="Proteomes" id="UP001145069"/>
    </source>
</evidence>
<comment type="caution">
    <text evidence="2">The sequence shown here is derived from an EMBL/GenBank/DDBJ whole genome shotgun (WGS) entry which is preliminary data.</text>
</comment>
<dbReference type="GO" id="GO:0016836">
    <property type="term" value="F:hydro-lyase activity"/>
    <property type="evidence" value="ECO:0007669"/>
    <property type="project" value="InterPro"/>
</dbReference>
<name>A0A9X3WHB5_9BACI</name>
<keyword evidence="3" id="KW-1185">Reference proteome</keyword>
<protein>
    <recommendedName>
        <fullName evidence="1">YjeF C-terminal domain-containing protein</fullName>
    </recommendedName>
</protein>
<dbReference type="SUPFAM" id="SSF53613">
    <property type="entry name" value="Ribokinase-like"/>
    <property type="match status" value="1"/>
</dbReference>
<dbReference type="EMBL" id="JAMQKC010000006">
    <property type="protein sequence ID" value="MDC3417031.1"/>
    <property type="molecule type" value="Genomic_DNA"/>
</dbReference>
<dbReference type="AlphaFoldDB" id="A0A9X3WHB5"/>